<comment type="caution">
    <text evidence="1">The sequence shown here is derived from an EMBL/GenBank/DDBJ whole genome shotgun (WGS) entry which is preliminary data.</text>
</comment>
<dbReference type="EMBL" id="JBAWSV010000001">
    <property type="protein sequence ID" value="MEI4828794.1"/>
    <property type="molecule type" value="Genomic_DNA"/>
</dbReference>
<protein>
    <submittedName>
        <fullName evidence="1">DUF6262 family protein</fullName>
    </submittedName>
</protein>
<keyword evidence="3" id="KW-1185">Reference proteome</keyword>
<dbReference type="Proteomes" id="UP001367922">
    <property type="component" value="Unassembled WGS sequence"/>
</dbReference>
<gene>
    <name evidence="1" type="ORF">WAX78_04930</name>
    <name evidence="2" type="ORF">WAX78_14975</name>
</gene>
<dbReference type="RefSeq" id="WP_336481147.1">
    <property type="nucleotide sequence ID" value="NZ_JBAWSV010000001.1"/>
</dbReference>
<evidence type="ECO:0000313" key="2">
    <source>
        <dbReference type="EMBL" id="MEI4830753.1"/>
    </source>
</evidence>
<reference evidence="1 3" key="1">
    <citation type="submission" date="2024-01" db="EMBL/GenBank/DDBJ databases">
        <title>Seven novel Bacillus-like species.</title>
        <authorList>
            <person name="Liu G."/>
        </authorList>
    </citation>
    <scope>NUCLEOTIDE SEQUENCE [LARGE SCALE GENOMIC DNA]</scope>
    <source>
        <strain evidence="1 3">FJAT-53711</strain>
    </source>
</reference>
<evidence type="ECO:0000313" key="1">
    <source>
        <dbReference type="EMBL" id="MEI4828794.1"/>
    </source>
</evidence>
<name>A0ABU8FUB0_9BACI</name>
<evidence type="ECO:0000313" key="3">
    <source>
        <dbReference type="Proteomes" id="UP001367922"/>
    </source>
</evidence>
<dbReference type="EMBL" id="JBAWSV010000005">
    <property type="protein sequence ID" value="MEI4830753.1"/>
    <property type="molecule type" value="Genomic_DNA"/>
</dbReference>
<sequence>MSQQHRNTAGVQAYNRKKSLEAAARVHHAIQGLFRENRAVNFHAVSVRSGVSKSYLYRNEELFQQIDSLRKQQYDYDSPLDEYSLIEEQYRTQIRKFLQKIKVLEEQNAHLMTPLYQTYENTPDK</sequence>
<organism evidence="1 3">
    <name type="scientific">Bacillus yunxiaonensis</name>
    <dbReference type="NCBI Taxonomy" id="3127665"/>
    <lineage>
        <taxon>Bacteria</taxon>
        <taxon>Bacillati</taxon>
        <taxon>Bacillota</taxon>
        <taxon>Bacilli</taxon>
        <taxon>Bacillales</taxon>
        <taxon>Bacillaceae</taxon>
        <taxon>Bacillus</taxon>
    </lineage>
</organism>
<dbReference type="Pfam" id="PF19776">
    <property type="entry name" value="DUF6262"/>
    <property type="match status" value="1"/>
</dbReference>
<accession>A0ABU8FUB0</accession>
<dbReference type="InterPro" id="IPR046229">
    <property type="entry name" value="TnpC-like"/>
</dbReference>
<proteinExistence type="predicted"/>